<comment type="caution">
    <text evidence="1">The sequence shown here is derived from an EMBL/GenBank/DDBJ whole genome shotgun (WGS) entry which is preliminary data.</text>
</comment>
<evidence type="ECO:0000313" key="1">
    <source>
        <dbReference type="EMBL" id="KKM77760.1"/>
    </source>
</evidence>
<proteinExistence type="predicted"/>
<reference evidence="1" key="1">
    <citation type="journal article" date="2015" name="Nature">
        <title>Complex archaea that bridge the gap between prokaryotes and eukaryotes.</title>
        <authorList>
            <person name="Spang A."/>
            <person name="Saw J.H."/>
            <person name="Jorgensen S.L."/>
            <person name="Zaremba-Niedzwiedzka K."/>
            <person name="Martijn J."/>
            <person name="Lind A.E."/>
            <person name="van Eijk R."/>
            <person name="Schleper C."/>
            <person name="Guy L."/>
            <person name="Ettema T.J."/>
        </authorList>
    </citation>
    <scope>NUCLEOTIDE SEQUENCE</scope>
</reference>
<sequence>MILFQKIQFDGVANAITYDDGLKSTEAEPKRLRAVLVELEKYDGTDDNCQVQGYHERSKTFDIPDKLFPAELKTATAQKAAGQKMARILVEMDVPVGEVFKLAIKCASVAIAIRGAYEYELI</sequence>
<gene>
    <name evidence="1" type="ORF">LCGC14_1366820</name>
</gene>
<name>A0A0F9MLR8_9ZZZZ</name>
<organism evidence="1">
    <name type="scientific">marine sediment metagenome</name>
    <dbReference type="NCBI Taxonomy" id="412755"/>
    <lineage>
        <taxon>unclassified sequences</taxon>
        <taxon>metagenomes</taxon>
        <taxon>ecological metagenomes</taxon>
    </lineage>
</organism>
<accession>A0A0F9MLR8</accession>
<dbReference type="EMBL" id="LAZR01008595">
    <property type="protein sequence ID" value="KKM77760.1"/>
    <property type="molecule type" value="Genomic_DNA"/>
</dbReference>
<protein>
    <submittedName>
        <fullName evidence="1">Uncharacterized protein</fullName>
    </submittedName>
</protein>
<dbReference type="AlphaFoldDB" id="A0A0F9MLR8"/>